<gene>
    <name evidence="3" type="ORF">B0H15DRAFT_759603</name>
</gene>
<comment type="caution">
    <text evidence="3">The sequence shown here is derived from an EMBL/GenBank/DDBJ whole genome shotgun (WGS) entry which is preliminary data.</text>
</comment>
<feature type="domain" description="DNA helicase Pif1-like DEAD-box helicase" evidence="2">
    <location>
        <begin position="1"/>
        <end position="54"/>
    </location>
</feature>
<dbReference type="EC" id="5.6.2.3" evidence="1"/>
<feature type="non-terminal residue" evidence="3">
    <location>
        <position position="1"/>
    </location>
</feature>
<keyword evidence="1" id="KW-0233">DNA recombination</keyword>
<dbReference type="Proteomes" id="UP001222325">
    <property type="component" value="Unassembled WGS sequence"/>
</dbReference>
<dbReference type="GO" id="GO:0043139">
    <property type="term" value="F:5'-3' DNA helicase activity"/>
    <property type="evidence" value="ECO:0007669"/>
    <property type="project" value="UniProtKB-EC"/>
</dbReference>
<keyword evidence="1" id="KW-0378">Hydrolase</keyword>
<dbReference type="Pfam" id="PF05970">
    <property type="entry name" value="PIF1"/>
    <property type="match status" value="1"/>
</dbReference>
<dbReference type="AlphaFoldDB" id="A0AAD6TYA8"/>
<name>A0AAD6TYA8_9AGAR</name>
<evidence type="ECO:0000313" key="3">
    <source>
        <dbReference type="EMBL" id="KAJ7082463.1"/>
    </source>
</evidence>
<keyword evidence="1" id="KW-0347">Helicase</keyword>
<keyword evidence="1" id="KW-0227">DNA damage</keyword>
<dbReference type="EMBL" id="JARJCN010000045">
    <property type="protein sequence ID" value="KAJ7082463.1"/>
    <property type="molecule type" value="Genomic_DNA"/>
</dbReference>
<proteinExistence type="inferred from homology"/>
<comment type="catalytic activity">
    <reaction evidence="1">
        <text>ATP + H2O = ADP + phosphate + H(+)</text>
        <dbReference type="Rhea" id="RHEA:13065"/>
        <dbReference type="ChEBI" id="CHEBI:15377"/>
        <dbReference type="ChEBI" id="CHEBI:15378"/>
        <dbReference type="ChEBI" id="CHEBI:30616"/>
        <dbReference type="ChEBI" id="CHEBI:43474"/>
        <dbReference type="ChEBI" id="CHEBI:456216"/>
        <dbReference type="EC" id="5.6.2.3"/>
    </reaction>
</comment>
<reference evidence="3" key="1">
    <citation type="submission" date="2023-03" db="EMBL/GenBank/DDBJ databases">
        <title>Massive genome expansion in bonnet fungi (Mycena s.s.) driven by repeated elements and novel gene families across ecological guilds.</title>
        <authorList>
            <consortium name="Lawrence Berkeley National Laboratory"/>
            <person name="Harder C.B."/>
            <person name="Miyauchi S."/>
            <person name="Viragh M."/>
            <person name="Kuo A."/>
            <person name="Thoen E."/>
            <person name="Andreopoulos B."/>
            <person name="Lu D."/>
            <person name="Skrede I."/>
            <person name="Drula E."/>
            <person name="Henrissat B."/>
            <person name="Morin E."/>
            <person name="Kohler A."/>
            <person name="Barry K."/>
            <person name="LaButti K."/>
            <person name="Morin E."/>
            <person name="Salamov A."/>
            <person name="Lipzen A."/>
            <person name="Mereny Z."/>
            <person name="Hegedus B."/>
            <person name="Baldrian P."/>
            <person name="Stursova M."/>
            <person name="Weitz H."/>
            <person name="Taylor A."/>
            <person name="Grigoriev I.V."/>
            <person name="Nagy L.G."/>
            <person name="Martin F."/>
            <person name="Kauserud H."/>
        </authorList>
    </citation>
    <scope>NUCLEOTIDE SEQUENCE</scope>
    <source>
        <strain evidence="3">CBHHK173m</strain>
    </source>
</reference>
<comment type="similarity">
    <text evidence="1">Belongs to the helicase family.</text>
</comment>
<evidence type="ECO:0000256" key="1">
    <source>
        <dbReference type="RuleBase" id="RU363044"/>
    </source>
</evidence>
<evidence type="ECO:0000259" key="2">
    <source>
        <dbReference type="Pfam" id="PF05970"/>
    </source>
</evidence>
<keyword evidence="4" id="KW-1185">Reference proteome</keyword>
<feature type="non-terminal residue" evidence="3">
    <location>
        <position position="54"/>
    </location>
</feature>
<comment type="cofactor">
    <cofactor evidence="1">
        <name>Mg(2+)</name>
        <dbReference type="ChEBI" id="CHEBI:18420"/>
    </cofactor>
</comment>
<dbReference type="InterPro" id="IPR010285">
    <property type="entry name" value="DNA_helicase_pif1-like_DEAD"/>
</dbReference>
<sequence length="54" mass="5782">SPGIAACNIGGVTIHSFAGVGRARGTAEQLAHKISGRPLLRERWQKLETLVIDE</sequence>
<dbReference type="GO" id="GO:0006281">
    <property type="term" value="P:DNA repair"/>
    <property type="evidence" value="ECO:0007669"/>
    <property type="project" value="UniProtKB-KW"/>
</dbReference>
<dbReference type="GO" id="GO:0006310">
    <property type="term" value="P:DNA recombination"/>
    <property type="evidence" value="ECO:0007669"/>
    <property type="project" value="UniProtKB-KW"/>
</dbReference>
<keyword evidence="1" id="KW-0547">Nucleotide-binding</keyword>
<dbReference type="GO" id="GO:0005524">
    <property type="term" value="F:ATP binding"/>
    <property type="evidence" value="ECO:0007669"/>
    <property type="project" value="UniProtKB-KW"/>
</dbReference>
<keyword evidence="1" id="KW-0234">DNA repair</keyword>
<protein>
    <recommendedName>
        <fullName evidence="1">ATP-dependent DNA helicase</fullName>
        <ecNumber evidence="1">5.6.2.3</ecNumber>
    </recommendedName>
</protein>
<dbReference type="GO" id="GO:0000723">
    <property type="term" value="P:telomere maintenance"/>
    <property type="evidence" value="ECO:0007669"/>
    <property type="project" value="InterPro"/>
</dbReference>
<accession>A0AAD6TYA8</accession>
<evidence type="ECO:0000313" key="4">
    <source>
        <dbReference type="Proteomes" id="UP001222325"/>
    </source>
</evidence>
<dbReference type="GO" id="GO:0016787">
    <property type="term" value="F:hydrolase activity"/>
    <property type="evidence" value="ECO:0007669"/>
    <property type="project" value="UniProtKB-KW"/>
</dbReference>
<organism evidence="3 4">
    <name type="scientific">Mycena belliarum</name>
    <dbReference type="NCBI Taxonomy" id="1033014"/>
    <lineage>
        <taxon>Eukaryota</taxon>
        <taxon>Fungi</taxon>
        <taxon>Dikarya</taxon>
        <taxon>Basidiomycota</taxon>
        <taxon>Agaricomycotina</taxon>
        <taxon>Agaricomycetes</taxon>
        <taxon>Agaricomycetidae</taxon>
        <taxon>Agaricales</taxon>
        <taxon>Marasmiineae</taxon>
        <taxon>Mycenaceae</taxon>
        <taxon>Mycena</taxon>
    </lineage>
</organism>
<keyword evidence="1" id="KW-0067">ATP-binding</keyword>